<dbReference type="CDD" id="cd02440">
    <property type="entry name" value="AdoMet_MTases"/>
    <property type="match status" value="1"/>
</dbReference>
<dbReference type="EC" id="2.1.-.-" evidence="4"/>
<proteinExistence type="predicted"/>
<dbReference type="PANTHER" id="PTHR43861:SF1">
    <property type="entry name" value="TRANS-ACONITATE 2-METHYLTRANSFERASE"/>
    <property type="match status" value="1"/>
</dbReference>
<evidence type="ECO:0000256" key="2">
    <source>
        <dbReference type="ARBA" id="ARBA00022679"/>
    </source>
</evidence>
<evidence type="ECO:0000313" key="4">
    <source>
        <dbReference type="EMBL" id="MEE2041701.1"/>
    </source>
</evidence>
<name>A0ABU7KHI2_9ACTN</name>
<sequence>MYDSSYASVYDTVMLHRGKDYGAEAALIAGLVRERSPAADSLLDTACGTGLHLRAFSGHFDRVAGLDGSDEMLELARTRVPGLRTWRSDLREVALDARFDVITCMFAIPHLESEDELVSVVQGLVHHLNPGGVLVIEPWVGPEGFTPGHVSRDLVEDGGRTVVRLSHSTRVTGRRDRMRMVVHYAVADPEEGLSHATDGWEMSLFTPEQYAAAFEKAGCTAEHLRIEPFAHGLWVAVRADG</sequence>
<dbReference type="Gene3D" id="3.40.50.150">
    <property type="entry name" value="Vaccinia Virus protein VP39"/>
    <property type="match status" value="1"/>
</dbReference>
<dbReference type="InterPro" id="IPR029063">
    <property type="entry name" value="SAM-dependent_MTases_sf"/>
</dbReference>
<protein>
    <submittedName>
        <fullName evidence="4">Class I SAM-dependent methyltransferase</fullName>
        <ecNumber evidence="4">2.1.-.-</ecNumber>
    </submittedName>
</protein>
<feature type="domain" description="Methyltransferase" evidence="3">
    <location>
        <begin position="43"/>
        <end position="132"/>
    </location>
</feature>
<dbReference type="PANTHER" id="PTHR43861">
    <property type="entry name" value="TRANS-ACONITATE 2-METHYLTRANSFERASE-RELATED"/>
    <property type="match status" value="1"/>
</dbReference>
<gene>
    <name evidence="4" type="ORF">Q8791_31215</name>
</gene>
<dbReference type="InterPro" id="IPR041698">
    <property type="entry name" value="Methyltransf_25"/>
</dbReference>
<dbReference type="GO" id="GO:0032259">
    <property type="term" value="P:methylation"/>
    <property type="evidence" value="ECO:0007669"/>
    <property type="project" value="UniProtKB-KW"/>
</dbReference>
<keyword evidence="1 4" id="KW-0489">Methyltransferase</keyword>
<dbReference type="EMBL" id="JAUZMY010000061">
    <property type="protein sequence ID" value="MEE2041701.1"/>
    <property type="molecule type" value="Genomic_DNA"/>
</dbReference>
<organism evidence="4 5">
    <name type="scientific">Nocardiopsis codii</name>
    <dbReference type="NCBI Taxonomy" id="3065942"/>
    <lineage>
        <taxon>Bacteria</taxon>
        <taxon>Bacillati</taxon>
        <taxon>Actinomycetota</taxon>
        <taxon>Actinomycetes</taxon>
        <taxon>Streptosporangiales</taxon>
        <taxon>Nocardiopsidaceae</taxon>
        <taxon>Nocardiopsis</taxon>
    </lineage>
</organism>
<dbReference type="Gene3D" id="2.20.130.10">
    <property type="entry name" value="CAC2371-like domains"/>
    <property type="match status" value="1"/>
</dbReference>
<reference evidence="4 5" key="1">
    <citation type="submission" date="2023-08" db="EMBL/GenBank/DDBJ databases">
        <authorList>
            <person name="Girao M."/>
            <person name="Carvalho M.F."/>
        </authorList>
    </citation>
    <scope>NUCLEOTIDE SEQUENCE [LARGE SCALE GENOMIC DNA]</scope>
    <source>
        <strain evidence="4 5">CT-R113</strain>
    </source>
</reference>
<keyword evidence="2 4" id="KW-0808">Transferase</keyword>
<evidence type="ECO:0000313" key="5">
    <source>
        <dbReference type="Proteomes" id="UP001356095"/>
    </source>
</evidence>
<dbReference type="Proteomes" id="UP001356095">
    <property type="component" value="Unassembled WGS sequence"/>
</dbReference>
<keyword evidence="5" id="KW-1185">Reference proteome</keyword>
<evidence type="ECO:0000259" key="3">
    <source>
        <dbReference type="Pfam" id="PF13649"/>
    </source>
</evidence>
<accession>A0ABU7KHI2</accession>
<evidence type="ECO:0000256" key="1">
    <source>
        <dbReference type="ARBA" id="ARBA00022603"/>
    </source>
</evidence>
<dbReference type="RefSeq" id="WP_330095455.1">
    <property type="nucleotide sequence ID" value="NZ_JAUZMY010000061.1"/>
</dbReference>
<dbReference type="SUPFAM" id="SSF53335">
    <property type="entry name" value="S-adenosyl-L-methionine-dependent methyltransferases"/>
    <property type="match status" value="1"/>
</dbReference>
<dbReference type="GO" id="GO:0008168">
    <property type="term" value="F:methyltransferase activity"/>
    <property type="evidence" value="ECO:0007669"/>
    <property type="project" value="UniProtKB-KW"/>
</dbReference>
<comment type="caution">
    <text evidence="4">The sequence shown here is derived from an EMBL/GenBank/DDBJ whole genome shotgun (WGS) entry which is preliminary data.</text>
</comment>
<dbReference type="Pfam" id="PF13649">
    <property type="entry name" value="Methyltransf_25"/>
    <property type="match status" value="1"/>
</dbReference>